<dbReference type="PANTHER" id="PTHR35602">
    <property type="entry name" value="ESTERASE YQIA-RELATED"/>
    <property type="match status" value="1"/>
</dbReference>
<dbReference type="RefSeq" id="WP_055433861.1">
    <property type="nucleotide sequence ID" value="NZ_CYHA01000003.1"/>
</dbReference>
<organism evidence="1 2">
    <name type="scientific">Gulbenkiania indica</name>
    <dbReference type="NCBI Taxonomy" id="375574"/>
    <lineage>
        <taxon>Bacteria</taxon>
        <taxon>Pseudomonadati</taxon>
        <taxon>Pseudomonadota</taxon>
        <taxon>Betaproteobacteria</taxon>
        <taxon>Neisseriales</taxon>
        <taxon>Chromobacteriaceae</taxon>
        <taxon>Gulbenkiania</taxon>
    </lineage>
</organism>
<name>A0A0K6GWW8_9NEIS</name>
<dbReference type="InterPro" id="IPR029058">
    <property type="entry name" value="AB_hydrolase_fold"/>
</dbReference>
<reference evidence="2" key="1">
    <citation type="submission" date="2015-08" db="EMBL/GenBank/DDBJ databases">
        <authorList>
            <person name="Varghese N."/>
        </authorList>
    </citation>
    <scope>NUCLEOTIDE SEQUENCE [LARGE SCALE GENOMIC DNA]</scope>
    <source>
        <strain evidence="2">DSM 17901</strain>
    </source>
</reference>
<evidence type="ECO:0000313" key="2">
    <source>
        <dbReference type="Proteomes" id="UP000243535"/>
    </source>
</evidence>
<dbReference type="SUPFAM" id="SSF53474">
    <property type="entry name" value="alpha/beta-Hydrolases"/>
    <property type="match status" value="1"/>
</dbReference>
<sequence length="187" mass="20781">MGTFVYLHGFESGPSSAKARETAAFLARDGRGASLQCPQLPVHPAEAFALLEGLCAPLPPDSVLIGSSLGGFYATWAAERFDLRAVLINPAVRPFDRLAELAGERVHPYTGEHYHLDMDDMNALRDRFVPRPDPRRYWLVLGTADETLDWREAACHYAGARQTLFNGDDHRLNRWPECLPSLSDFAA</sequence>
<accession>A0A0K6GWW8</accession>
<dbReference type="Pfam" id="PF05728">
    <property type="entry name" value="UPF0227"/>
    <property type="match status" value="1"/>
</dbReference>
<dbReference type="InterPro" id="IPR008886">
    <property type="entry name" value="UPF0227/Esterase_YqiA"/>
</dbReference>
<dbReference type="OrthoDB" id="9814831at2"/>
<dbReference type="Gene3D" id="3.40.50.1820">
    <property type="entry name" value="alpha/beta hydrolase"/>
    <property type="match status" value="1"/>
</dbReference>
<proteinExistence type="predicted"/>
<evidence type="ECO:0000313" key="1">
    <source>
        <dbReference type="EMBL" id="CUA83237.1"/>
    </source>
</evidence>
<dbReference type="PANTHER" id="PTHR35602:SF3">
    <property type="entry name" value="ESTERASE YQIA"/>
    <property type="match status" value="1"/>
</dbReference>
<dbReference type="Proteomes" id="UP000243535">
    <property type="component" value="Unassembled WGS sequence"/>
</dbReference>
<dbReference type="EMBL" id="CYHA01000003">
    <property type="protein sequence ID" value="CUA83237.1"/>
    <property type="molecule type" value="Genomic_DNA"/>
</dbReference>
<keyword evidence="2" id="KW-1185">Reference proteome</keyword>
<dbReference type="AlphaFoldDB" id="A0A0K6GWW8"/>
<gene>
    <name evidence="1" type="ORF">Ga0061063_1643</name>
</gene>
<dbReference type="STRING" id="375574.GCA_001418035_01434"/>
<protein>
    <submittedName>
        <fullName evidence="1">Predicted esterase YcpF, UPF0227 family</fullName>
    </submittedName>
</protein>